<sequence>MKLLKINSVNGNYLPTGGSLFINFLIAAAFCFTGCKQELELITPSENARQNTAHNETETTIYEAEQAFLSGAVISANQPGYTGTGFADYVHATDDFIEWTVNATAAGSFMLQFRYANGGTTNRPLKLQVNGVTAAANLAFSSTGGWATWSVSSTTANLIAGNNKIRLTTTGANGPNIDHLAVKVVVTQSGTLEAEQAFLSGAVVTTNQPGYTGSGFADYVHASGDFIEWTVNATTPGSFTLQFRHANGGTTNRPLQLQVNGTVVAASLAFSSTGSWANWAVSSATVSLVAGANKIRLTTIGSNGPNIDNLTYNTGSTKHTLYMVDNGFNRLVFLNQKDPSKNWTVSIPSGSRDLQLVANNKILVSHGNGAAEYDRTTGAKGWSISTYSGVSTAQRLANGNTLIGWSKGASGSTPAKVMLSEVNSAGKEVSKITINNITTFRLARRLADGHTLITGDTNNDLKYKVIEVDATGTIVWQQLLYGGKGYVANRLANGDTQATMGPVGNLYQPGKDDNKLLQLSPTGAIIKYWGGMTNHPKARLRKFSGYSVVPNGNILIANWLGDGNVGTGPHAVEFDGNNNLVWSWEDHSAAQTVTNLLVVE</sequence>
<dbReference type="Gene3D" id="2.60.120.260">
    <property type="entry name" value="Galactose-binding domain-like"/>
    <property type="match status" value="2"/>
</dbReference>
<organism evidence="2 3">
    <name type="scientific">Adhaeribacter arboris</name>
    <dbReference type="NCBI Taxonomy" id="2072846"/>
    <lineage>
        <taxon>Bacteria</taxon>
        <taxon>Pseudomonadati</taxon>
        <taxon>Bacteroidota</taxon>
        <taxon>Cytophagia</taxon>
        <taxon>Cytophagales</taxon>
        <taxon>Hymenobacteraceae</taxon>
        <taxon>Adhaeribacter</taxon>
    </lineage>
</organism>
<dbReference type="AlphaFoldDB" id="A0A2T2YHV1"/>
<dbReference type="EMBL" id="PYFT01000001">
    <property type="protein sequence ID" value="PSR55072.1"/>
    <property type="molecule type" value="Genomic_DNA"/>
</dbReference>
<gene>
    <name evidence="2" type="ORF">AHMF7605_16965</name>
</gene>
<accession>A0A2T2YHV1</accession>
<feature type="domain" description="CBM6" evidence="1">
    <location>
        <begin position="60"/>
        <end position="183"/>
    </location>
</feature>
<evidence type="ECO:0000313" key="2">
    <source>
        <dbReference type="EMBL" id="PSR55072.1"/>
    </source>
</evidence>
<dbReference type="GO" id="GO:0030246">
    <property type="term" value="F:carbohydrate binding"/>
    <property type="evidence" value="ECO:0007669"/>
    <property type="project" value="InterPro"/>
</dbReference>
<dbReference type="CDD" id="cd04082">
    <property type="entry name" value="CBM35_pectate_lyase-like"/>
    <property type="match status" value="2"/>
</dbReference>
<evidence type="ECO:0000259" key="1">
    <source>
        <dbReference type="PROSITE" id="PS51175"/>
    </source>
</evidence>
<dbReference type="RefSeq" id="WP_106931250.1">
    <property type="nucleotide sequence ID" value="NZ_PYFT01000001.1"/>
</dbReference>
<dbReference type="Pfam" id="PF03422">
    <property type="entry name" value="CBM_6"/>
    <property type="match status" value="2"/>
</dbReference>
<keyword evidence="3" id="KW-1185">Reference proteome</keyword>
<proteinExistence type="predicted"/>
<protein>
    <recommendedName>
        <fullName evidence="1">CBM6 domain-containing protein</fullName>
    </recommendedName>
</protein>
<comment type="caution">
    <text evidence="2">The sequence shown here is derived from an EMBL/GenBank/DDBJ whole genome shotgun (WGS) entry which is preliminary data.</text>
</comment>
<dbReference type="InterPro" id="IPR008979">
    <property type="entry name" value="Galactose-bd-like_sf"/>
</dbReference>
<evidence type="ECO:0000313" key="3">
    <source>
        <dbReference type="Proteomes" id="UP000240357"/>
    </source>
</evidence>
<dbReference type="InterPro" id="IPR005084">
    <property type="entry name" value="CBM6"/>
</dbReference>
<dbReference type="PROSITE" id="PS51175">
    <property type="entry name" value="CBM6"/>
    <property type="match status" value="2"/>
</dbReference>
<dbReference type="OrthoDB" id="976756at2"/>
<reference evidence="2 3" key="1">
    <citation type="submission" date="2018-03" db="EMBL/GenBank/DDBJ databases">
        <title>Adhaeribacter sp. HMF7605 Genome sequencing and assembly.</title>
        <authorList>
            <person name="Kang H."/>
            <person name="Kang J."/>
            <person name="Cha I."/>
            <person name="Kim H."/>
            <person name="Joh K."/>
        </authorList>
    </citation>
    <scope>NUCLEOTIDE SEQUENCE [LARGE SCALE GENOMIC DNA]</scope>
    <source>
        <strain evidence="2 3">HMF7605</strain>
    </source>
</reference>
<dbReference type="SUPFAM" id="SSF101898">
    <property type="entry name" value="NHL repeat"/>
    <property type="match status" value="1"/>
</dbReference>
<feature type="domain" description="CBM6" evidence="1">
    <location>
        <begin position="190"/>
        <end position="313"/>
    </location>
</feature>
<dbReference type="SUPFAM" id="SSF49785">
    <property type="entry name" value="Galactose-binding domain-like"/>
    <property type="match status" value="2"/>
</dbReference>
<dbReference type="Proteomes" id="UP000240357">
    <property type="component" value="Unassembled WGS sequence"/>
</dbReference>
<name>A0A2T2YHV1_9BACT</name>